<organism evidence="2 3">
    <name type="scientific">Planoprotostelium fungivorum</name>
    <dbReference type="NCBI Taxonomy" id="1890364"/>
    <lineage>
        <taxon>Eukaryota</taxon>
        <taxon>Amoebozoa</taxon>
        <taxon>Evosea</taxon>
        <taxon>Variosea</taxon>
        <taxon>Cavosteliida</taxon>
        <taxon>Cavosteliaceae</taxon>
        <taxon>Planoprotostelium</taxon>
    </lineage>
</organism>
<evidence type="ECO:0000313" key="2">
    <source>
        <dbReference type="EMBL" id="PRP76344.1"/>
    </source>
</evidence>
<dbReference type="InParanoid" id="A0A2P6MXA8"/>
<proteinExistence type="predicted"/>
<protein>
    <submittedName>
        <fullName evidence="2">Uncharacterized protein</fullName>
    </submittedName>
</protein>
<dbReference type="AlphaFoldDB" id="A0A2P6MXA8"/>
<name>A0A2P6MXA8_9EUKA</name>
<comment type="caution">
    <text evidence="2">The sequence shown here is derived from an EMBL/GenBank/DDBJ whole genome shotgun (WGS) entry which is preliminary data.</text>
</comment>
<evidence type="ECO:0000313" key="3">
    <source>
        <dbReference type="Proteomes" id="UP000241769"/>
    </source>
</evidence>
<accession>A0A2P6MXA8</accession>
<reference evidence="2 3" key="1">
    <citation type="journal article" date="2018" name="Genome Biol. Evol.">
        <title>Multiple Roots of Fruiting Body Formation in Amoebozoa.</title>
        <authorList>
            <person name="Hillmann F."/>
            <person name="Forbes G."/>
            <person name="Novohradska S."/>
            <person name="Ferling I."/>
            <person name="Riege K."/>
            <person name="Groth M."/>
            <person name="Westermann M."/>
            <person name="Marz M."/>
            <person name="Spaller T."/>
            <person name="Winckler T."/>
            <person name="Schaap P."/>
            <person name="Glockner G."/>
        </authorList>
    </citation>
    <scope>NUCLEOTIDE SEQUENCE [LARGE SCALE GENOMIC DNA]</scope>
    <source>
        <strain evidence="2 3">Jena</strain>
    </source>
</reference>
<dbReference type="EMBL" id="MDYQ01000335">
    <property type="protein sequence ID" value="PRP76344.1"/>
    <property type="molecule type" value="Genomic_DNA"/>
</dbReference>
<dbReference type="Proteomes" id="UP000241769">
    <property type="component" value="Unassembled WGS sequence"/>
</dbReference>
<feature type="compositionally biased region" description="Basic and acidic residues" evidence="1">
    <location>
        <begin position="132"/>
        <end position="142"/>
    </location>
</feature>
<gene>
    <name evidence="2" type="ORF">PROFUN_14467</name>
</gene>
<feature type="region of interest" description="Disordered" evidence="1">
    <location>
        <begin position="95"/>
        <end position="149"/>
    </location>
</feature>
<evidence type="ECO:0000256" key="1">
    <source>
        <dbReference type="SAM" id="MobiDB-lite"/>
    </source>
</evidence>
<feature type="non-terminal residue" evidence="2">
    <location>
        <position position="280"/>
    </location>
</feature>
<feature type="compositionally biased region" description="Polar residues" evidence="1">
    <location>
        <begin position="113"/>
        <end position="122"/>
    </location>
</feature>
<sequence>MYDMSCTLGVTADSLTHLSPSLAQTIVRVWTLQNSGHSHRDIIVVSATKTYSGLSHEICGLSHGDMQFHVMESSTPVWAHRGVWCGLSHRGHNSGLSHRGHNSDLSHRGHNNGLWSQKTQLGTGPPTLPRKTARDQVKEDERRRKRNAHISGTTSDLIKISRWNDGPTYLKPTGTRVVSATGTRVVSATGTRVVSATGTRVVSATEDIIVVYSHRRLSLGIGPPTLPQKTARDQKMPLSFFSSGANICTRRKYRKKRTHFRHNIRSAKQVVGMMAHIPQT</sequence>
<keyword evidence="3" id="KW-1185">Reference proteome</keyword>